<accession>A0A6P6XXQ7</accession>
<proteinExistence type="predicted"/>
<gene>
    <name evidence="3" type="primary">LOC113792180</name>
</gene>
<dbReference type="GO" id="GO:0046872">
    <property type="term" value="F:metal ion binding"/>
    <property type="evidence" value="ECO:0007669"/>
    <property type="project" value="InterPro"/>
</dbReference>
<dbReference type="RefSeq" id="XP_027197885.1">
    <property type="nucleotide sequence ID" value="XM_027342084.1"/>
</dbReference>
<sequence length="843" mass="90610">MTSILSIDRNHNRLLSILSIVMIVSILLFHSSSAAIPNKQLKAWGGISSTDQLRNSNEQNDDNVGSSSSSSTTTTTTTTNLATNNNDDNNDGQQSTTPSMNLNSSQPLMLNGTISPQPPHLVVSGRLVKPTIAQPLFHSSASSASSLFRAPINNATTLMRGPSVYYGTPLILNHTIPIPHTPSHWRMSSSSSSYQQQPLYRQQFTGTSMVNQTQPPSSSSVDHTQQQFWSSSSSSSSTPNQPMITNVADTNVDDISERTVADEANQTGTNDETGNVDNNDNNDGTSHRSFFSDFGSFFGKGKHLLAKEDEYVEDEYEEEKKIKLPPKKLLGKLGGKKDESKKLLAIPVQESEYETVAQPVVEVKPVKKLKIKKPKIQPVAVAADEYAAAPVQPVASGYGYGAAPQAQPLLNSGYAPAPPMPYPGHYRIDSQPKGKFIPHFRQNSTENINDNGSTTLITENSDPNTNINSTLLESRETLTGVRSTPTFRSQIIPGYLAQEVTGSQSYLNFRNSSISSTNATKVDDRNKYNLYSAGVPQASVLAYSPPLPSYSSPPASSYAGYPPPAQYPYAYPAAPVYSPAPPVYSPPAAPAAVPTLGYTQVLNQVLDYYPSAASSSVYQNNNYSSQYDYSMPVAVVNVFCSDPHYPCSCTIYLTEINSYNMLISGVCSGLPKDSKFMMNLYPSGDITAGCNALGGYSSIGYRNPAAPIIELGAVKSDYQGVAFVNKLKHASIGVTCDKYGYKDSILGRAVGLVQMAIPVAVPVPYVAPTPSVYRRSAGGYSQPQLPLVGVSSGYGGVQSPLVLPTYTNSGKIAACGVIGLAGKDNSYETRELKSKLIANAKHE</sequence>
<feature type="region of interest" description="Disordered" evidence="1">
    <location>
        <begin position="209"/>
        <end position="246"/>
    </location>
</feature>
<dbReference type="Proteomes" id="UP000515146">
    <property type="component" value="Unplaced"/>
</dbReference>
<protein>
    <submittedName>
        <fullName evidence="3">Probable WRKY transcription factor protein 1</fullName>
    </submittedName>
</protein>
<dbReference type="GO" id="GO:0006801">
    <property type="term" value="P:superoxide metabolic process"/>
    <property type="evidence" value="ECO:0007669"/>
    <property type="project" value="InterPro"/>
</dbReference>
<feature type="region of interest" description="Disordered" evidence="1">
    <location>
        <begin position="52"/>
        <end position="117"/>
    </location>
</feature>
<evidence type="ECO:0000313" key="3">
    <source>
        <dbReference type="RefSeq" id="XP_027197885.1"/>
    </source>
</evidence>
<dbReference type="KEGG" id="dpte:113792180"/>
<feature type="compositionally biased region" description="Polar residues" evidence="1">
    <location>
        <begin position="209"/>
        <end position="229"/>
    </location>
</feature>
<dbReference type="OMA" id="YDYSMPV"/>
<dbReference type="AlphaFoldDB" id="A0A6P6XXQ7"/>
<feature type="compositionally biased region" description="Polar residues" evidence="1">
    <location>
        <begin position="98"/>
        <end position="115"/>
    </location>
</feature>
<feature type="compositionally biased region" description="Low complexity" evidence="1">
    <location>
        <begin position="267"/>
        <end position="284"/>
    </location>
</feature>
<dbReference type="SUPFAM" id="SSF49329">
    <property type="entry name" value="Cu,Zn superoxide dismutase-like"/>
    <property type="match status" value="1"/>
</dbReference>
<feature type="compositionally biased region" description="Low complexity" evidence="1">
    <location>
        <begin position="62"/>
        <end position="97"/>
    </location>
</feature>
<feature type="region of interest" description="Disordered" evidence="1">
    <location>
        <begin position="263"/>
        <end position="284"/>
    </location>
</feature>
<evidence type="ECO:0000256" key="1">
    <source>
        <dbReference type="SAM" id="MobiDB-lite"/>
    </source>
</evidence>
<organism evidence="2 3">
    <name type="scientific">Dermatophagoides pteronyssinus</name>
    <name type="common">European house dust mite</name>
    <dbReference type="NCBI Taxonomy" id="6956"/>
    <lineage>
        <taxon>Eukaryota</taxon>
        <taxon>Metazoa</taxon>
        <taxon>Ecdysozoa</taxon>
        <taxon>Arthropoda</taxon>
        <taxon>Chelicerata</taxon>
        <taxon>Arachnida</taxon>
        <taxon>Acari</taxon>
        <taxon>Acariformes</taxon>
        <taxon>Sarcoptiformes</taxon>
        <taxon>Astigmata</taxon>
        <taxon>Psoroptidia</taxon>
        <taxon>Analgoidea</taxon>
        <taxon>Pyroglyphidae</taxon>
        <taxon>Dermatophagoidinae</taxon>
        <taxon>Dermatophagoides</taxon>
    </lineage>
</organism>
<dbReference type="OrthoDB" id="2015551at2759"/>
<dbReference type="InParanoid" id="A0A6P6XXQ7"/>
<keyword evidence="2" id="KW-1185">Reference proteome</keyword>
<reference evidence="3" key="1">
    <citation type="submission" date="2025-08" db="UniProtKB">
        <authorList>
            <consortium name="RefSeq"/>
        </authorList>
    </citation>
    <scope>IDENTIFICATION</scope>
    <source>
        <strain evidence="3">Airmid</strain>
    </source>
</reference>
<name>A0A6P6XXQ7_DERPT</name>
<evidence type="ECO:0000313" key="2">
    <source>
        <dbReference type="Proteomes" id="UP000515146"/>
    </source>
</evidence>
<dbReference type="InterPro" id="IPR036423">
    <property type="entry name" value="SOD-like_Cu/Zn_dom_sf"/>
</dbReference>